<dbReference type="RefSeq" id="WP_165101237.1">
    <property type="nucleotide sequence ID" value="NZ_JAAKGU010000009.1"/>
</dbReference>
<keyword evidence="3" id="KW-1185">Reference proteome</keyword>
<accession>A0A6M1PLB8</accession>
<organism evidence="2 3">
    <name type="scientific">Paenibacillus apii</name>
    <dbReference type="NCBI Taxonomy" id="1850370"/>
    <lineage>
        <taxon>Bacteria</taxon>
        <taxon>Bacillati</taxon>
        <taxon>Bacillota</taxon>
        <taxon>Bacilli</taxon>
        <taxon>Bacillales</taxon>
        <taxon>Paenibacillaceae</taxon>
        <taxon>Paenibacillus</taxon>
    </lineage>
</organism>
<dbReference type="AlphaFoldDB" id="A0A6M1PLB8"/>
<name>A0A6M1PLB8_9BACL</name>
<evidence type="ECO:0000313" key="3">
    <source>
        <dbReference type="Proteomes" id="UP000480151"/>
    </source>
</evidence>
<dbReference type="Proteomes" id="UP000480151">
    <property type="component" value="Unassembled WGS sequence"/>
</dbReference>
<evidence type="ECO:0000313" key="2">
    <source>
        <dbReference type="EMBL" id="NGM84437.1"/>
    </source>
</evidence>
<keyword evidence="1" id="KW-1133">Transmembrane helix</keyword>
<keyword evidence="1" id="KW-0812">Transmembrane</keyword>
<comment type="caution">
    <text evidence="2">The sequence shown here is derived from an EMBL/GenBank/DDBJ whole genome shotgun (WGS) entry which is preliminary data.</text>
</comment>
<evidence type="ECO:0000256" key="1">
    <source>
        <dbReference type="SAM" id="Phobius"/>
    </source>
</evidence>
<feature type="transmembrane region" description="Helical" evidence="1">
    <location>
        <begin position="53"/>
        <end position="71"/>
    </location>
</feature>
<protein>
    <submittedName>
        <fullName evidence="2">Uncharacterized protein</fullName>
    </submittedName>
</protein>
<keyword evidence="1" id="KW-0472">Membrane</keyword>
<sequence>MSRRLTGTIFVFISAFLHAVRYISAAIFGSSTVSWNKEIFESLLASVGNKLEFGANLCMVIGIIYLIWAEVEGKKKK</sequence>
<proteinExistence type="predicted"/>
<reference evidence="2 3" key="1">
    <citation type="submission" date="2020-02" db="EMBL/GenBank/DDBJ databases">
        <authorList>
            <person name="Gao J."/>
            <person name="Sun J."/>
        </authorList>
    </citation>
    <scope>NUCLEOTIDE SEQUENCE [LARGE SCALE GENOMIC DNA]</scope>
    <source>
        <strain evidence="2 3">7124</strain>
    </source>
</reference>
<gene>
    <name evidence="2" type="ORF">G5B47_18665</name>
</gene>
<dbReference type="EMBL" id="JAAKGU010000009">
    <property type="protein sequence ID" value="NGM84437.1"/>
    <property type="molecule type" value="Genomic_DNA"/>
</dbReference>